<dbReference type="Proteomes" id="UP001458880">
    <property type="component" value="Unassembled WGS sequence"/>
</dbReference>
<evidence type="ECO:0000313" key="2">
    <source>
        <dbReference type="Proteomes" id="UP001458880"/>
    </source>
</evidence>
<name>A0AAW1N3Z1_POPJA</name>
<comment type="caution">
    <text evidence="1">The sequence shown here is derived from an EMBL/GenBank/DDBJ whole genome shotgun (WGS) entry which is preliminary data.</text>
</comment>
<organism evidence="1 2">
    <name type="scientific">Popillia japonica</name>
    <name type="common">Japanese beetle</name>
    <dbReference type="NCBI Taxonomy" id="7064"/>
    <lineage>
        <taxon>Eukaryota</taxon>
        <taxon>Metazoa</taxon>
        <taxon>Ecdysozoa</taxon>
        <taxon>Arthropoda</taxon>
        <taxon>Hexapoda</taxon>
        <taxon>Insecta</taxon>
        <taxon>Pterygota</taxon>
        <taxon>Neoptera</taxon>
        <taxon>Endopterygota</taxon>
        <taxon>Coleoptera</taxon>
        <taxon>Polyphaga</taxon>
        <taxon>Scarabaeiformia</taxon>
        <taxon>Scarabaeidae</taxon>
        <taxon>Rutelinae</taxon>
        <taxon>Popillia</taxon>
    </lineage>
</organism>
<accession>A0AAW1N3Z1</accession>
<keyword evidence="2" id="KW-1185">Reference proteome</keyword>
<dbReference type="Gene3D" id="3.30.420.10">
    <property type="entry name" value="Ribonuclease H-like superfamily/Ribonuclease H"/>
    <property type="match status" value="1"/>
</dbReference>
<gene>
    <name evidence="1" type="ORF">QE152_g1147</name>
</gene>
<dbReference type="InterPro" id="IPR036397">
    <property type="entry name" value="RNaseH_sf"/>
</dbReference>
<evidence type="ECO:0000313" key="1">
    <source>
        <dbReference type="EMBL" id="KAK9754686.1"/>
    </source>
</evidence>
<proteinExistence type="predicted"/>
<evidence type="ECO:0008006" key="3">
    <source>
        <dbReference type="Google" id="ProtNLM"/>
    </source>
</evidence>
<dbReference type="AlphaFoldDB" id="A0AAW1N3Z1"/>
<dbReference type="EMBL" id="JASPKY010000006">
    <property type="protein sequence ID" value="KAK9754686.1"/>
    <property type="molecule type" value="Genomic_DNA"/>
</dbReference>
<sequence>MPNGTGIGIWKEGALYGESLSLGCSPSVFQAEIIAIQTYAEEIVTSSHWNEAVEILSDSQGALKALEAVKFDSVVVLNCYRKLNSVVVLNCYRKLKGDNWWNFTALR</sequence>
<reference evidence="1 2" key="1">
    <citation type="journal article" date="2024" name="BMC Genomics">
        <title>De novo assembly and annotation of Popillia japonica's genome with initial clues to its potential as an invasive pest.</title>
        <authorList>
            <person name="Cucini C."/>
            <person name="Boschi S."/>
            <person name="Funari R."/>
            <person name="Cardaioli E."/>
            <person name="Iannotti N."/>
            <person name="Marturano G."/>
            <person name="Paoli F."/>
            <person name="Bruttini M."/>
            <person name="Carapelli A."/>
            <person name="Frati F."/>
            <person name="Nardi F."/>
        </authorList>
    </citation>
    <scope>NUCLEOTIDE SEQUENCE [LARGE SCALE GENOMIC DNA]</scope>
    <source>
        <strain evidence="1">DMR45628</strain>
    </source>
</reference>
<protein>
    <recommendedName>
        <fullName evidence="3">RNase H type-1 domain-containing protein</fullName>
    </recommendedName>
</protein>
<dbReference type="GO" id="GO:0003676">
    <property type="term" value="F:nucleic acid binding"/>
    <property type="evidence" value="ECO:0007669"/>
    <property type="project" value="InterPro"/>
</dbReference>